<dbReference type="Gene3D" id="1.20.1440.130">
    <property type="entry name" value="VKOR domain"/>
    <property type="match status" value="1"/>
</dbReference>
<dbReference type="Proteomes" id="UP000594480">
    <property type="component" value="Chromosome"/>
</dbReference>
<comment type="similarity">
    <text evidence="2">Belongs to the VKOR family.</text>
</comment>
<evidence type="ECO:0000256" key="10">
    <source>
        <dbReference type="SAM" id="Phobius"/>
    </source>
</evidence>
<keyword evidence="13" id="KW-1185">Reference proteome</keyword>
<gene>
    <name evidence="12" type="ORF">IT882_08505</name>
</gene>
<evidence type="ECO:0000256" key="6">
    <source>
        <dbReference type="ARBA" id="ARBA00023002"/>
    </source>
</evidence>
<keyword evidence="7 10" id="KW-0472">Membrane</keyword>
<dbReference type="InterPro" id="IPR012932">
    <property type="entry name" value="VKOR"/>
</dbReference>
<dbReference type="AlphaFoldDB" id="A0A7S8MUM2"/>
<feature type="transmembrane region" description="Helical" evidence="10">
    <location>
        <begin position="169"/>
        <end position="191"/>
    </location>
</feature>
<dbReference type="EMBL" id="CP064760">
    <property type="protein sequence ID" value="QPE03432.1"/>
    <property type="molecule type" value="Genomic_DNA"/>
</dbReference>
<keyword evidence="6" id="KW-0560">Oxidoreductase</keyword>
<dbReference type="KEGG" id="msf:IT882_08505"/>
<feature type="transmembrane region" description="Helical" evidence="10">
    <location>
        <begin position="98"/>
        <end position="119"/>
    </location>
</feature>
<dbReference type="CDD" id="cd12922">
    <property type="entry name" value="VKOR_5"/>
    <property type="match status" value="1"/>
</dbReference>
<name>A0A7S8MUM2_9MICO</name>
<accession>A0A7S8MUM2</accession>
<keyword evidence="9" id="KW-0676">Redox-active center</keyword>
<dbReference type="GO" id="GO:0016020">
    <property type="term" value="C:membrane"/>
    <property type="evidence" value="ECO:0007669"/>
    <property type="project" value="UniProtKB-SubCell"/>
</dbReference>
<evidence type="ECO:0000256" key="8">
    <source>
        <dbReference type="ARBA" id="ARBA00023157"/>
    </source>
</evidence>
<dbReference type="InterPro" id="IPR038354">
    <property type="entry name" value="VKOR_sf"/>
</dbReference>
<dbReference type="Pfam" id="PF07884">
    <property type="entry name" value="VKOR"/>
    <property type="match status" value="1"/>
</dbReference>
<dbReference type="InterPro" id="IPR041714">
    <property type="entry name" value="VKOR_Actinobacteria"/>
</dbReference>
<reference evidence="12 13" key="1">
    <citation type="submission" date="2020-11" db="EMBL/GenBank/DDBJ databases">
        <title>Amino acid is mineralized and recycled by bacteria in oceanic microbiome.</title>
        <authorList>
            <person name="Zheng L.Y."/>
        </authorList>
    </citation>
    <scope>NUCLEOTIDE SEQUENCE [LARGE SCALE GENOMIC DNA]</scope>
    <source>
        <strain evidence="12 13">A32-1</strain>
    </source>
</reference>
<evidence type="ECO:0000256" key="7">
    <source>
        <dbReference type="ARBA" id="ARBA00023136"/>
    </source>
</evidence>
<protein>
    <submittedName>
        <fullName evidence="12">Vitamin K epoxide reductase family protein</fullName>
    </submittedName>
</protein>
<evidence type="ECO:0000256" key="5">
    <source>
        <dbReference type="ARBA" id="ARBA00022989"/>
    </source>
</evidence>
<keyword evidence="4" id="KW-0874">Quinone</keyword>
<dbReference type="GO" id="GO:0016491">
    <property type="term" value="F:oxidoreductase activity"/>
    <property type="evidence" value="ECO:0007669"/>
    <property type="project" value="UniProtKB-KW"/>
</dbReference>
<evidence type="ECO:0000256" key="4">
    <source>
        <dbReference type="ARBA" id="ARBA00022719"/>
    </source>
</evidence>
<evidence type="ECO:0000256" key="3">
    <source>
        <dbReference type="ARBA" id="ARBA00022692"/>
    </source>
</evidence>
<evidence type="ECO:0000313" key="12">
    <source>
        <dbReference type="EMBL" id="QPE03432.1"/>
    </source>
</evidence>
<evidence type="ECO:0000259" key="11">
    <source>
        <dbReference type="SMART" id="SM00756"/>
    </source>
</evidence>
<keyword evidence="3 10" id="KW-0812">Transmembrane</keyword>
<keyword evidence="5 10" id="KW-1133">Transmembrane helix</keyword>
<evidence type="ECO:0000313" key="13">
    <source>
        <dbReference type="Proteomes" id="UP000594480"/>
    </source>
</evidence>
<evidence type="ECO:0000256" key="9">
    <source>
        <dbReference type="ARBA" id="ARBA00023284"/>
    </source>
</evidence>
<comment type="subcellular location">
    <subcellularLocation>
        <location evidence="1">Membrane</location>
        <topology evidence="1">Multi-pass membrane protein</topology>
    </subcellularLocation>
</comment>
<evidence type="ECO:0000256" key="2">
    <source>
        <dbReference type="ARBA" id="ARBA00006214"/>
    </source>
</evidence>
<dbReference type="SMART" id="SM00756">
    <property type="entry name" value="VKc"/>
    <property type="match status" value="1"/>
</dbReference>
<feature type="transmembrane region" description="Helical" evidence="10">
    <location>
        <begin position="73"/>
        <end position="91"/>
    </location>
</feature>
<dbReference type="GO" id="GO:0048038">
    <property type="term" value="F:quinone binding"/>
    <property type="evidence" value="ECO:0007669"/>
    <property type="project" value="UniProtKB-KW"/>
</dbReference>
<dbReference type="RefSeq" id="WP_195691536.1">
    <property type="nucleotide sequence ID" value="NZ_CP064760.1"/>
</dbReference>
<sequence length="202" mass="22211">MPEASRRRPLGLAIWLIIAGVIGWYAAFALTIERFHLLADPNATASCDFSILVQCTANLESWQGSVFGFPNPILGLAGWVAPIVVGAALLAGARFARWFWLLFWAGMLFAFGFVIWLISQSLFELGTLCPWCMVTWSVTIPTFYAVTVHAMRSGVFGRSPGLLRFSRGLMRWVPLATIVSYGIVIIVAQIAPTRALTNIFGL</sequence>
<feature type="domain" description="Vitamin K epoxide reductase" evidence="11">
    <location>
        <begin position="9"/>
        <end position="150"/>
    </location>
</feature>
<proteinExistence type="inferred from homology"/>
<feature type="transmembrane region" description="Helical" evidence="10">
    <location>
        <begin position="125"/>
        <end position="148"/>
    </location>
</feature>
<keyword evidence="8" id="KW-1015">Disulfide bond</keyword>
<evidence type="ECO:0000256" key="1">
    <source>
        <dbReference type="ARBA" id="ARBA00004141"/>
    </source>
</evidence>
<feature type="transmembrane region" description="Helical" evidence="10">
    <location>
        <begin position="12"/>
        <end position="32"/>
    </location>
</feature>
<organism evidence="12 13">
    <name type="scientific">Microbacterium schleiferi</name>
    <dbReference type="NCBI Taxonomy" id="69362"/>
    <lineage>
        <taxon>Bacteria</taxon>
        <taxon>Bacillati</taxon>
        <taxon>Actinomycetota</taxon>
        <taxon>Actinomycetes</taxon>
        <taxon>Micrococcales</taxon>
        <taxon>Microbacteriaceae</taxon>
        <taxon>Microbacterium</taxon>
    </lineage>
</organism>